<dbReference type="EMBL" id="BQNB010012513">
    <property type="protein sequence ID" value="GJT04493.1"/>
    <property type="molecule type" value="Genomic_DNA"/>
</dbReference>
<gene>
    <name evidence="2" type="ORF">Tco_0838955</name>
</gene>
<reference evidence="2" key="1">
    <citation type="journal article" date="2022" name="Int. J. Mol. Sci.">
        <title>Draft Genome of Tanacetum Coccineum: Genomic Comparison of Closely Related Tanacetum-Family Plants.</title>
        <authorList>
            <person name="Yamashiro T."/>
            <person name="Shiraishi A."/>
            <person name="Nakayama K."/>
            <person name="Satake H."/>
        </authorList>
    </citation>
    <scope>NUCLEOTIDE SEQUENCE</scope>
</reference>
<dbReference type="Proteomes" id="UP001151760">
    <property type="component" value="Unassembled WGS sequence"/>
</dbReference>
<evidence type="ECO:0000313" key="3">
    <source>
        <dbReference type="Proteomes" id="UP001151760"/>
    </source>
</evidence>
<reference evidence="2" key="2">
    <citation type="submission" date="2022-01" db="EMBL/GenBank/DDBJ databases">
        <authorList>
            <person name="Yamashiro T."/>
            <person name="Shiraishi A."/>
            <person name="Satake H."/>
            <person name="Nakayama K."/>
        </authorList>
    </citation>
    <scope>NUCLEOTIDE SEQUENCE</scope>
</reference>
<feature type="coiled-coil region" evidence="1">
    <location>
        <begin position="70"/>
        <end position="97"/>
    </location>
</feature>
<evidence type="ECO:0000256" key="1">
    <source>
        <dbReference type="SAM" id="Coils"/>
    </source>
</evidence>
<keyword evidence="1" id="KW-0175">Coiled coil</keyword>
<comment type="caution">
    <text evidence="2">The sequence shown here is derived from an EMBL/GenBank/DDBJ whole genome shotgun (WGS) entry which is preliminary data.</text>
</comment>
<name>A0ABQ5AQ42_9ASTR</name>
<protein>
    <submittedName>
        <fullName evidence="2">Uncharacterized protein</fullName>
    </submittedName>
</protein>
<sequence length="101" mass="11245">MVAPRAGNQIARRVIDDLVDFSEESAVPKCMKFFVGQQIAEGHKALEDLGEVYDTLICLRDDRHGENTKLIGLNELITQEEEEIQAKEAHVEMMEAASNSG</sequence>
<keyword evidence="3" id="KW-1185">Reference proteome</keyword>
<evidence type="ECO:0000313" key="2">
    <source>
        <dbReference type="EMBL" id="GJT04493.1"/>
    </source>
</evidence>
<organism evidence="2 3">
    <name type="scientific">Tanacetum coccineum</name>
    <dbReference type="NCBI Taxonomy" id="301880"/>
    <lineage>
        <taxon>Eukaryota</taxon>
        <taxon>Viridiplantae</taxon>
        <taxon>Streptophyta</taxon>
        <taxon>Embryophyta</taxon>
        <taxon>Tracheophyta</taxon>
        <taxon>Spermatophyta</taxon>
        <taxon>Magnoliopsida</taxon>
        <taxon>eudicotyledons</taxon>
        <taxon>Gunneridae</taxon>
        <taxon>Pentapetalae</taxon>
        <taxon>asterids</taxon>
        <taxon>campanulids</taxon>
        <taxon>Asterales</taxon>
        <taxon>Asteraceae</taxon>
        <taxon>Asteroideae</taxon>
        <taxon>Anthemideae</taxon>
        <taxon>Anthemidinae</taxon>
        <taxon>Tanacetum</taxon>
    </lineage>
</organism>
<accession>A0ABQ5AQ42</accession>
<proteinExistence type="predicted"/>